<dbReference type="Proteomes" id="UP000286402">
    <property type="component" value="Unassembled WGS sequence"/>
</dbReference>
<dbReference type="EMBL" id="MCAQ01000027">
    <property type="protein sequence ID" value="RKF32419.1"/>
    <property type="molecule type" value="Genomic_DNA"/>
</dbReference>
<dbReference type="GO" id="GO:0003677">
    <property type="term" value="F:DNA binding"/>
    <property type="evidence" value="ECO:0007669"/>
    <property type="project" value="InterPro"/>
</dbReference>
<dbReference type="Pfam" id="PF08281">
    <property type="entry name" value="Sigma70_r4_2"/>
    <property type="match status" value="1"/>
</dbReference>
<reference evidence="7 8" key="1">
    <citation type="submission" date="2016-07" db="EMBL/GenBank/DDBJ databases">
        <title>Genome analysis of Sphingobacterium siyangense T12B17.</title>
        <authorList>
            <person name="Xu D."/>
            <person name="Su Y."/>
            <person name="Zheng S."/>
        </authorList>
    </citation>
    <scope>NUCLEOTIDE SEQUENCE [LARGE SCALE GENOMIC DNA]</scope>
    <source>
        <strain evidence="7 8">T12B17</strain>
    </source>
</reference>
<dbReference type="InterPro" id="IPR013325">
    <property type="entry name" value="RNA_pol_sigma_r2"/>
</dbReference>
<feature type="domain" description="RNA polymerase sigma-70 region 2" evidence="5">
    <location>
        <begin position="24"/>
        <end position="85"/>
    </location>
</feature>
<evidence type="ECO:0000313" key="7">
    <source>
        <dbReference type="EMBL" id="RKF32419.1"/>
    </source>
</evidence>
<dbReference type="InterPro" id="IPR036388">
    <property type="entry name" value="WH-like_DNA-bd_sf"/>
</dbReference>
<dbReference type="RefSeq" id="WP_120335693.1">
    <property type="nucleotide sequence ID" value="NZ_CP070350.1"/>
</dbReference>
<dbReference type="NCBIfam" id="TIGR02937">
    <property type="entry name" value="sigma70-ECF"/>
    <property type="match status" value="1"/>
</dbReference>
<evidence type="ECO:0000259" key="6">
    <source>
        <dbReference type="Pfam" id="PF08281"/>
    </source>
</evidence>
<dbReference type="InterPro" id="IPR014284">
    <property type="entry name" value="RNA_pol_sigma-70_dom"/>
</dbReference>
<keyword evidence="3" id="KW-0731">Sigma factor</keyword>
<evidence type="ECO:0000313" key="8">
    <source>
        <dbReference type="Proteomes" id="UP000286402"/>
    </source>
</evidence>
<evidence type="ECO:0000259" key="5">
    <source>
        <dbReference type="Pfam" id="PF04542"/>
    </source>
</evidence>
<dbReference type="Gene3D" id="1.10.1740.10">
    <property type="match status" value="1"/>
</dbReference>
<comment type="similarity">
    <text evidence="1">Belongs to the sigma-70 factor family. ECF subfamily.</text>
</comment>
<evidence type="ECO:0000256" key="4">
    <source>
        <dbReference type="ARBA" id="ARBA00023163"/>
    </source>
</evidence>
<dbReference type="Pfam" id="PF04542">
    <property type="entry name" value="Sigma70_r2"/>
    <property type="match status" value="1"/>
</dbReference>
<dbReference type="InterPro" id="IPR039425">
    <property type="entry name" value="RNA_pol_sigma-70-like"/>
</dbReference>
<dbReference type="AlphaFoldDB" id="A0A420FHK9"/>
<dbReference type="PANTHER" id="PTHR43133">
    <property type="entry name" value="RNA POLYMERASE ECF-TYPE SIGMA FACTO"/>
    <property type="match status" value="1"/>
</dbReference>
<dbReference type="PANTHER" id="PTHR43133:SF46">
    <property type="entry name" value="RNA POLYMERASE SIGMA-70 FACTOR ECF SUBFAMILY"/>
    <property type="match status" value="1"/>
</dbReference>
<protein>
    <recommendedName>
        <fullName evidence="9">RNA polymerase sigma-70 factor (ECF subfamily)</fullName>
    </recommendedName>
</protein>
<evidence type="ECO:0000256" key="1">
    <source>
        <dbReference type="ARBA" id="ARBA00010641"/>
    </source>
</evidence>
<keyword evidence="2" id="KW-0805">Transcription regulation</keyword>
<organism evidence="7 8">
    <name type="scientific">Sphingobacterium siyangense</name>
    <dbReference type="NCBI Taxonomy" id="459529"/>
    <lineage>
        <taxon>Bacteria</taxon>
        <taxon>Pseudomonadati</taxon>
        <taxon>Bacteroidota</taxon>
        <taxon>Sphingobacteriia</taxon>
        <taxon>Sphingobacteriales</taxon>
        <taxon>Sphingobacteriaceae</taxon>
        <taxon>Sphingobacterium</taxon>
    </lineage>
</organism>
<dbReference type="Gene3D" id="1.10.10.10">
    <property type="entry name" value="Winged helix-like DNA-binding domain superfamily/Winged helix DNA-binding domain"/>
    <property type="match status" value="1"/>
</dbReference>
<keyword evidence="8" id="KW-1185">Reference proteome</keyword>
<evidence type="ECO:0000256" key="3">
    <source>
        <dbReference type="ARBA" id="ARBA00023082"/>
    </source>
</evidence>
<comment type="caution">
    <text evidence="7">The sequence shown here is derived from an EMBL/GenBank/DDBJ whole genome shotgun (WGS) entry which is preliminary data.</text>
</comment>
<feature type="domain" description="RNA polymerase sigma factor 70 region 4 type 2" evidence="6">
    <location>
        <begin position="124"/>
        <end position="172"/>
    </location>
</feature>
<dbReference type="GO" id="GO:0006352">
    <property type="term" value="P:DNA-templated transcription initiation"/>
    <property type="evidence" value="ECO:0007669"/>
    <property type="project" value="InterPro"/>
</dbReference>
<name>A0A420FHK9_9SPHI</name>
<evidence type="ECO:0008006" key="9">
    <source>
        <dbReference type="Google" id="ProtNLM"/>
    </source>
</evidence>
<dbReference type="InterPro" id="IPR007627">
    <property type="entry name" value="RNA_pol_sigma70_r2"/>
</dbReference>
<dbReference type="GO" id="GO:0016987">
    <property type="term" value="F:sigma factor activity"/>
    <property type="evidence" value="ECO:0007669"/>
    <property type="project" value="UniProtKB-KW"/>
</dbReference>
<dbReference type="SUPFAM" id="SSF88659">
    <property type="entry name" value="Sigma3 and sigma4 domains of RNA polymerase sigma factors"/>
    <property type="match status" value="1"/>
</dbReference>
<dbReference type="InterPro" id="IPR013249">
    <property type="entry name" value="RNA_pol_sigma70_r4_t2"/>
</dbReference>
<gene>
    <name evidence="7" type="ORF">BCY89_14655</name>
</gene>
<keyword evidence="4" id="KW-0804">Transcription</keyword>
<sequence>MEQLDDTVLFVGIQANDRHAFSELVNRYSAILFRFIQRRVSCVEDCEDILQEVFVALWNNRHKINIESSLYPYLFKTAKYKIIDWTIHEQRKVVRAENLSKTFQTQTLTTTSEEELLAKELAVLIEQEIDKMPSTMRSAFSLSRKESMSIKDIATELALSEQTVKNNISLALGWLKLRFK</sequence>
<dbReference type="SUPFAM" id="SSF88946">
    <property type="entry name" value="Sigma2 domain of RNA polymerase sigma factors"/>
    <property type="match status" value="1"/>
</dbReference>
<accession>A0A420FHK9</accession>
<proteinExistence type="inferred from homology"/>
<evidence type="ECO:0000256" key="2">
    <source>
        <dbReference type="ARBA" id="ARBA00023015"/>
    </source>
</evidence>
<dbReference type="InterPro" id="IPR013324">
    <property type="entry name" value="RNA_pol_sigma_r3/r4-like"/>
</dbReference>